<dbReference type="InterPro" id="IPR030995">
    <property type="entry name" value="SoxZ"/>
</dbReference>
<accession>A0ABS1WQM7</accession>
<keyword evidence="3" id="KW-1185">Reference proteome</keyword>
<reference evidence="2 3" key="1">
    <citation type="journal article" date="2021" name="Int. J. Syst. Evol. Microbiol.">
        <title>Steroidobacter gossypii sp. nov., isolated from soil of cotton cropping field.</title>
        <authorList>
            <person name="Huang R."/>
            <person name="Yang S."/>
            <person name="Zhen C."/>
            <person name="Liu W."/>
        </authorList>
    </citation>
    <scope>NUCLEOTIDE SEQUENCE [LARGE SCALE GENOMIC DNA]</scope>
    <source>
        <strain evidence="2 3">S1-65</strain>
    </source>
</reference>
<dbReference type="Pfam" id="PF08770">
    <property type="entry name" value="SoxZ"/>
    <property type="match status" value="1"/>
</dbReference>
<evidence type="ECO:0000313" key="2">
    <source>
        <dbReference type="EMBL" id="MBM0103284.1"/>
    </source>
</evidence>
<dbReference type="InterPro" id="IPR014756">
    <property type="entry name" value="Ig_E-set"/>
</dbReference>
<dbReference type="SUPFAM" id="SSF81296">
    <property type="entry name" value="E set domains"/>
    <property type="match status" value="1"/>
</dbReference>
<comment type="caution">
    <text evidence="2">The sequence shown here is derived from an EMBL/GenBank/DDBJ whole genome shotgun (WGS) entry which is preliminary data.</text>
</comment>
<dbReference type="NCBIfam" id="TIGR04490">
    <property type="entry name" value="SoxZ_true"/>
    <property type="match status" value="1"/>
</dbReference>
<evidence type="ECO:0000259" key="1">
    <source>
        <dbReference type="Pfam" id="PF08770"/>
    </source>
</evidence>
<evidence type="ECO:0000313" key="3">
    <source>
        <dbReference type="Proteomes" id="UP000661077"/>
    </source>
</evidence>
<gene>
    <name evidence="2" type="primary">soxZ</name>
    <name evidence="2" type="ORF">JM946_00945</name>
</gene>
<organism evidence="2 3">
    <name type="scientific">Steroidobacter gossypii</name>
    <dbReference type="NCBI Taxonomy" id="2805490"/>
    <lineage>
        <taxon>Bacteria</taxon>
        <taxon>Pseudomonadati</taxon>
        <taxon>Pseudomonadota</taxon>
        <taxon>Gammaproteobacteria</taxon>
        <taxon>Steroidobacterales</taxon>
        <taxon>Steroidobacteraceae</taxon>
        <taxon>Steroidobacter</taxon>
    </lineage>
</organism>
<proteinExistence type="predicted"/>
<dbReference type="InterPro" id="IPR013783">
    <property type="entry name" value="Ig-like_fold"/>
</dbReference>
<protein>
    <submittedName>
        <fullName evidence="2">Thiosulfate oxidation carrier complex protein SoxZ</fullName>
    </submittedName>
</protein>
<sequence length="106" mass="11650">MTRALVNVPKTAKRGEVIEIRAMIQHVMETGYREGPNGVMIPRHIIKRFVCKYGGEEIFSAELFPAIAANPFLSFSAVASESGTITFEWTDDKGETQTASADITVT</sequence>
<dbReference type="Gene3D" id="2.60.40.10">
    <property type="entry name" value="Immunoglobulins"/>
    <property type="match status" value="1"/>
</dbReference>
<dbReference type="InterPro" id="IPR014880">
    <property type="entry name" value="SoxZ_dom"/>
</dbReference>
<name>A0ABS1WQM7_9GAMM</name>
<dbReference type="EMBL" id="JAEVLS010000001">
    <property type="protein sequence ID" value="MBM0103284.1"/>
    <property type="molecule type" value="Genomic_DNA"/>
</dbReference>
<dbReference type="Proteomes" id="UP000661077">
    <property type="component" value="Unassembled WGS sequence"/>
</dbReference>
<feature type="domain" description="Sulphur oxidation protein SoxZ" evidence="1">
    <location>
        <begin position="9"/>
        <end position="101"/>
    </location>
</feature>
<dbReference type="RefSeq" id="WP_203165266.1">
    <property type="nucleotide sequence ID" value="NZ_JAEVLS010000001.1"/>
</dbReference>